<dbReference type="GO" id="GO:0008356">
    <property type="term" value="P:asymmetric cell division"/>
    <property type="evidence" value="ECO:0007669"/>
    <property type="project" value="InterPro"/>
</dbReference>
<accession>A0A5A7QFV0</accession>
<proteinExistence type="predicted"/>
<dbReference type="OrthoDB" id="910954at2759"/>
<name>A0A5A7QFV0_STRAF</name>
<reference evidence="3" key="1">
    <citation type="journal article" date="2019" name="Curr. Biol.">
        <title>Genome Sequence of Striga asiatica Provides Insight into the Evolution of Plant Parasitism.</title>
        <authorList>
            <person name="Yoshida S."/>
            <person name="Kim S."/>
            <person name="Wafula E.K."/>
            <person name="Tanskanen J."/>
            <person name="Kim Y.M."/>
            <person name="Honaas L."/>
            <person name="Yang Z."/>
            <person name="Spallek T."/>
            <person name="Conn C.E."/>
            <person name="Ichihashi Y."/>
            <person name="Cheong K."/>
            <person name="Cui S."/>
            <person name="Der J.P."/>
            <person name="Gundlach H."/>
            <person name="Jiao Y."/>
            <person name="Hori C."/>
            <person name="Ishida J.K."/>
            <person name="Kasahara H."/>
            <person name="Kiba T."/>
            <person name="Kim M.S."/>
            <person name="Koo N."/>
            <person name="Laohavisit A."/>
            <person name="Lee Y.H."/>
            <person name="Lumba S."/>
            <person name="McCourt P."/>
            <person name="Mortimer J.C."/>
            <person name="Mutuku J.M."/>
            <person name="Nomura T."/>
            <person name="Sasaki-Sekimoto Y."/>
            <person name="Seto Y."/>
            <person name="Wang Y."/>
            <person name="Wakatake T."/>
            <person name="Sakakibara H."/>
            <person name="Demura T."/>
            <person name="Yamaguchi S."/>
            <person name="Yoneyama K."/>
            <person name="Manabe R.I."/>
            <person name="Nelson D.C."/>
            <person name="Schulman A.H."/>
            <person name="Timko M.P."/>
            <person name="dePamphilis C.W."/>
            <person name="Choi D."/>
            <person name="Shirasu K."/>
        </authorList>
    </citation>
    <scope>NUCLEOTIDE SEQUENCE [LARGE SCALE GENOMIC DNA]</scope>
    <source>
        <strain evidence="3">cv. UVA1</strain>
    </source>
</reference>
<protein>
    <submittedName>
        <fullName evidence="2">Outer capsid glycoprotein VP7</fullName>
    </submittedName>
</protein>
<gene>
    <name evidence="2" type="ORF">STAS_20675</name>
</gene>
<feature type="coiled-coil region" evidence="1">
    <location>
        <begin position="161"/>
        <end position="188"/>
    </location>
</feature>
<evidence type="ECO:0000313" key="3">
    <source>
        <dbReference type="Proteomes" id="UP000325081"/>
    </source>
</evidence>
<dbReference type="EMBL" id="BKCP01006737">
    <property type="protein sequence ID" value="GER43806.1"/>
    <property type="molecule type" value="Genomic_DNA"/>
</dbReference>
<organism evidence="2 3">
    <name type="scientific">Striga asiatica</name>
    <name type="common">Asiatic witchweed</name>
    <name type="synonym">Buchnera asiatica</name>
    <dbReference type="NCBI Taxonomy" id="4170"/>
    <lineage>
        <taxon>Eukaryota</taxon>
        <taxon>Viridiplantae</taxon>
        <taxon>Streptophyta</taxon>
        <taxon>Embryophyta</taxon>
        <taxon>Tracheophyta</taxon>
        <taxon>Spermatophyta</taxon>
        <taxon>Magnoliopsida</taxon>
        <taxon>eudicotyledons</taxon>
        <taxon>Gunneridae</taxon>
        <taxon>Pentapetalae</taxon>
        <taxon>asterids</taxon>
        <taxon>lamiids</taxon>
        <taxon>Lamiales</taxon>
        <taxon>Orobanchaceae</taxon>
        <taxon>Buchnereae</taxon>
        <taxon>Striga</taxon>
    </lineage>
</organism>
<dbReference type="AlphaFoldDB" id="A0A5A7QFV0"/>
<evidence type="ECO:0000256" key="1">
    <source>
        <dbReference type="SAM" id="Coils"/>
    </source>
</evidence>
<keyword evidence="1" id="KW-0175">Coiled coil</keyword>
<dbReference type="PANTHER" id="PTHR33476">
    <property type="entry name" value="EMB|CAB62613.1"/>
    <property type="match status" value="1"/>
</dbReference>
<feature type="coiled-coil region" evidence="1">
    <location>
        <begin position="243"/>
        <end position="270"/>
    </location>
</feature>
<dbReference type="InterPro" id="IPR040348">
    <property type="entry name" value="POLAR-like"/>
</dbReference>
<keyword evidence="3" id="KW-1185">Reference proteome</keyword>
<comment type="caution">
    <text evidence="2">The sequence shown here is derived from an EMBL/GenBank/DDBJ whole genome shotgun (WGS) entry which is preliminary data.</text>
</comment>
<evidence type="ECO:0000313" key="2">
    <source>
        <dbReference type="EMBL" id="GER43806.1"/>
    </source>
</evidence>
<sequence length="365" mass="41152">MDLWVVAAAAGAGYMAKNIQNLSSDKKEYPAGPSYILERKIAQDDSSKYFLEVSRLVSRNKEILNFYGGDKRGDFKRVNRKKLSVSKKCRLLLSPGPVTSLGRCLDENEDLYSSVSTDKPLLVTDLTQVVDGPIGKDESKKGPGTMLLFISGMIIGILSATTAWKTEVDKLNKQLKQMQNLVLGMKNTLLVKDITNECYYLSAVKDDTPLSTKEPIASPYGREVNKPEKNEGLKANDRYTENLELMSKIDSELEAELEMLENNMRASSLERIPVNLDFKPDTAANYAVCPWELRLRLHELTESKLKKAETESSSCAWDEHDEGENELSGKYLSVNYVNSYEEFNGDLLAFTERDKEHDNGERWTM</sequence>
<dbReference type="Proteomes" id="UP000325081">
    <property type="component" value="Unassembled WGS sequence"/>
</dbReference>
<dbReference type="PANTHER" id="PTHR33476:SF7">
    <property type="entry name" value="EMB|CAB62613.1"/>
    <property type="match status" value="1"/>
</dbReference>